<proteinExistence type="predicted"/>
<dbReference type="RefSeq" id="WP_004854033.1">
    <property type="nucleotide sequence ID" value="NZ_CABGLF010000028.1"/>
</dbReference>
<organism evidence="1 2">
    <name type="scientific">Klebsiella michiganensis</name>
    <dbReference type="NCBI Taxonomy" id="1134687"/>
    <lineage>
        <taxon>Bacteria</taxon>
        <taxon>Pseudomonadati</taxon>
        <taxon>Pseudomonadota</taxon>
        <taxon>Gammaproteobacteria</taxon>
        <taxon>Enterobacterales</taxon>
        <taxon>Enterobacteriaceae</taxon>
        <taxon>Klebsiella/Raoultella group</taxon>
        <taxon>Klebsiella</taxon>
    </lineage>
</organism>
<dbReference type="SUPFAM" id="SSF49401">
    <property type="entry name" value="Bacterial adhesins"/>
    <property type="match status" value="1"/>
</dbReference>
<dbReference type="EMBL" id="JCNZ01000007">
    <property type="protein sequence ID" value="EWF91098.1"/>
    <property type="molecule type" value="Genomic_DNA"/>
</dbReference>
<dbReference type="InterPro" id="IPR008966">
    <property type="entry name" value="Adhesion_dom_sf"/>
</dbReference>
<reference evidence="1 2" key="1">
    <citation type="submission" date="2014-01" db="EMBL/GenBank/DDBJ databases">
        <title>The Genome Sequence of Klebsiella oxytoca MGH 27.</title>
        <authorList>
            <consortium name="The Broad Institute Genomics Platform"/>
            <consortium name="The Broad Institute Genome Sequencing Center for Infectious Disease"/>
            <person name="Murphy C."/>
            <person name="Cosimi L."/>
            <person name="Cerqueira G."/>
            <person name="Feldgarden M."/>
            <person name="Earl A."/>
            <person name="Hung D."/>
            <person name="Onderdonk A.B."/>
            <person name="Ferraro M.J."/>
            <person name="Hooper D."/>
            <person name="Dekker J."/>
            <person name="O'Brien T."/>
            <person name="Huang S."/>
            <person name="Quan V."/>
            <person name="Ernst C."/>
            <person name="Delaney M."/>
            <person name="DuBois A."/>
            <person name="Kim D.S."/>
            <person name="Young S.K."/>
            <person name="Zeng Q."/>
            <person name="Gargeya S."/>
            <person name="Fitzgerald M."/>
            <person name="Abouelleil A."/>
            <person name="Alvarado L."/>
            <person name="Berlin A.M."/>
            <person name="Chapman S.B."/>
            <person name="Gainer-Dewar J."/>
            <person name="Goldberg J."/>
            <person name="Gnerre S."/>
            <person name="Griggs A."/>
            <person name="Gujja S."/>
            <person name="Hansen M."/>
            <person name="Howarth C."/>
            <person name="Imamovic A."/>
            <person name="Ireland A."/>
            <person name="Larimer J."/>
            <person name="McCowan C."/>
            <person name="Murphy C."/>
            <person name="Pearson M."/>
            <person name="Poon T.W."/>
            <person name="Priest M."/>
            <person name="Roberts A."/>
            <person name="Saif S."/>
            <person name="Shea T."/>
            <person name="Sykes S."/>
            <person name="Wortman J."/>
            <person name="Nusbaum C."/>
            <person name="Birren B."/>
        </authorList>
    </citation>
    <scope>NUCLEOTIDE SEQUENCE [LARGE SCALE GENOMIC DNA]</scope>
    <source>
        <strain evidence="1 2">MGH 27</strain>
    </source>
</reference>
<evidence type="ECO:0000313" key="2">
    <source>
        <dbReference type="Proteomes" id="UP000020202"/>
    </source>
</evidence>
<accession>A0A7H5ACM7</accession>
<dbReference type="InterPro" id="IPR036937">
    <property type="entry name" value="Adhesion_dom_fimbrial_sf"/>
</dbReference>
<dbReference type="Pfam" id="PF00419">
    <property type="entry name" value="Fimbrial"/>
    <property type="match status" value="1"/>
</dbReference>
<dbReference type="GO" id="GO:0043709">
    <property type="term" value="P:cell adhesion involved in single-species biofilm formation"/>
    <property type="evidence" value="ECO:0007669"/>
    <property type="project" value="TreeGrafter"/>
</dbReference>
<dbReference type="InterPro" id="IPR050263">
    <property type="entry name" value="Bact_Fimbrial_Adh_Pro"/>
</dbReference>
<dbReference type="PANTHER" id="PTHR33420:SF10">
    <property type="entry name" value="FIMBRIAE MAJOR SUBUNIT"/>
    <property type="match status" value="1"/>
</dbReference>
<evidence type="ECO:0000313" key="1">
    <source>
        <dbReference type="EMBL" id="EWF91098.1"/>
    </source>
</evidence>
<dbReference type="Gene3D" id="2.60.40.1090">
    <property type="entry name" value="Fimbrial-type adhesion domain"/>
    <property type="match status" value="1"/>
</dbReference>
<dbReference type="PANTHER" id="PTHR33420">
    <property type="entry name" value="FIMBRIAL SUBUNIT ELFA-RELATED"/>
    <property type="match status" value="1"/>
</dbReference>
<sequence>MNKKIIALSVFVGLSSAFSAFAASDNTITFQGEVTDQTCAVTVNGNAVSPVVLLPTVSISDFASSTTAGATNFEVGVSGCAVETTDREISTVFVGNQVTASGNLGNTGSAGDVEIQILDTAGTVIDFTSYFTGDADLTLTAGETSASANYTAQYYSAGTPTAGDVTASLQYAVTYL</sequence>
<gene>
    <name evidence="1" type="ORF">L373_01481</name>
</gene>
<name>A0A7H5ACM7_9ENTR</name>
<dbReference type="GO" id="GO:0009289">
    <property type="term" value="C:pilus"/>
    <property type="evidence" value="ECO:0007669"/>
    <property type="project" value="InterPro"/>
</dbReference>
<dbReference type="InterPro" id="IPR000259">
    <property type="entry name" value="Adhesion_dom_fimbrial"/>
</dbReference>
<comment type="caution">
    <text evidence="1">The sequence shown here is derived from an EMBL/GenBank/DDBJ whole genome shotgun (WGS) entry which is preliminary data.</text>
</comment>
<protein>
    <submittedName>
        <fullName evidence="1">Uncharacterized protein</fullName>
    </submittedName>
</protein>
<dbReference type="Proteomes" id="UP000020202">
    <property type="component" value="Unassembled WGS sequence"/>
</dbReference>
<dbReference type="AlphaFoldDB" id="A0A7H5ACM7"/>